<dbReference type="GO" id="GO:0004177">
    <property type="term" value="F:aminopeptidase activity"/>
    <property type="evidence" value="ECO:0007669"/>
    <property type="project" value="UniProtKB-EC"/>
</dbReference>
<dbReference type="AlphaFoldDB" id="G4QI90"/>
<organism evidence="3 4">
    <name type="scientific">Glaciecola nitratireducens (strain JCM 12485 / KCTC 12276 / FR1064)</name>
    <dbReference type="NCBI Taxonomy" id="1085623"/>
    <lineage>
        <taxon>Bacteria</taxon>
        <taxon>Pseudomonadati</taxon>
        <taxon>Pseudomonadota</taxon>
        <taxon>Gammaproteobacteria</taxon>
        <taxon>Alteromonadales</taxon>
        <taxon>Alteromonadaceae</taxon>
        <taxon>Brumicola</taxon>
    </lineage>
</organism>
<protein>
    <recommendedName>
        <fullName evidence="1">Proline iminopeptidase</fullName>
    </recommendedName>
</protein>
<dbReference type="EMBL" id="CP003060">
    <property type="protein sequence ID" value="AEP30704.1"/>
    <property type="molecule type" value="Genomic_DNA"/>
</dbReference>
<dbReference type="STRING" id="1085623.GNIT_2607"/>
<evidence type="ECO:0000256" key="1">
    <source>
        <dbReference type="ARBA" id="ARBA00021843"/>
    </source>
</evidence>
<evidence type="ECO:0000313" key="4">
    <source>
        <dbReference type="Proteomes" id="UP000009282"/>
    </source>
</evidence>
<dbReference type="KEGG" id="gni:GNIT_2607"/>
<dbReference type="RefSeq" id="WP_014109577.1">
    <property type="nucleotide sequence ID" value="NC_016041.1"/>
</dbReference>
<dbReference type="InterPro" id="IPR005944">
    <property type="entry name" value="Pro_iminopeptidase"/>
</dbReference>
<dbReference type="PANTHER" id="PTHR43722">
    <property type="entry name" value="PROLINE IMINOPEPTIDASE"/>
    <property type="match status" value="1"/>
</dbReference>
<dbReference type="HOGENOM" id="CLU_025429_1_0_6"/>
<dbReference type="SUPFAM" id="SSF53474">
    <property type="entry name" value="alpha/beta-Hydrolases"/>
    <property type="match status" value="1"/>
</dbReference>
<dbReference type="Proteomes" id="UP000009282">
    <property type="component" value="Chromosome"/>
</dbReference>
<feature type="domain" description="AB hydrolase-1" evidence="2">
    <location>
        <begin position="182"/>
        <end position="527"/>
    </location>
</feature>
<dbReference type="PANTHER" id="PTHR43722:SF1">
    <property type="entry name" value="PROLINE IMINOPEPTIDASE"/>
    <property type="match status" value="1"/>
</dbReference>
<proteinExistence type="predicted"/>
<reference evidence="3 4" key="1">
    <citation type="journal article" date="2011" name="J. Bacteriol.">
        <title>Complete genome sequence of seawater bacterium Glaciecola nitratireducens FR1064T.</title>
        <authorList>
            <person name="Bian F."/>
            <person name="Qin Q.L."/>
            <person name="Xie B.B."/>
            <person name="Shu Y.L."/>
            <person name="Zhang X.Y."/>
            <person name="Yu Y."/>
            <person name="Chen B."/>
            <person name="Chen X.L."/>
            <person name="Zhou B.C."/>
            <person name="Zhang Y.Z."/>
        </authorList>
    </citation>
    <scope>NUCLEOTIDE SEQUENCE [LARGE SCALE GENOMIC DNA]</scope>
    <source>
        <strain evidence="4">JCM 12485 / KCTC 12276 / FR1064</strain>
    </source>
</reference>
<dbReference type="InterPro" id="IPR029058">
    <property type="entry name" value="AB_hydrolase_fold"/>
</dbReference>
<dbReference type="GO" id="GO:0006508">
    <property type="term" value="P:proteolysis"/>
    <property type="evidence" value="ECO:0007669"/>
    <property type="project" value="InterPro"/>
</dbReference>
<evidence type="ECO:0000259" key="2">
    <source>
        <dbReference type="Pfam" id="PF00561"/>
    </source>
</evidence>
<sequence length="595" mass="67275">MINGERLIFSFSKFAIMCDHLVIRSLTSRSFKVKNTIALLLCLLTGFHSFLYAQTDHPQPDQLPKDTLAPEKVAKLHEPASKKKPLAILPRIETEPCPFLKKFDKYQADCGTLFVKENPDEAHTLKKPARIVTIPIMILQPAGPVTGDPVVITGGGGPGSAIYLMDEYDDDPAMYYSGIETSTLQNGRPLILMEMRGSGLSIADLDCPAITDLEIDLLTTYPYKPDNKRVIKTITNCANRKKLLGVDANFYNTDYAVKDIDTLRQLLEFEKWHLLGISHGTRISLRYAEQYPQHTASLILDSIYPFEVDPYAELAEHSVQVFTQPFTLCDADPRCRLADGTASVTLFESFMAQIQQEPPTLNVDYYDESWTVGQKTVKVSPELVAYALFNNSYDSDAIFAFPQIIKDALNKDYAKLSALISETIDLQNYTWFSEGAYSSYACYEEIPFSNFALATENAKKYKLPYWDDLPAIKLDPQLCQIWNIKAAVNNIKNFDHEQLTLPVLILAGDLDPFTPSIWAIDFHAKLPMRNKTQHLRVWPLKSHNLVYEDKCVETVILSFLNDPEQTINNECAIQDMREVEFVKESIIDADTDDSQ</sequence>
<dbReference type="OrthoDB" id="4510475at2"/>
<dbReference type="eggNOG" id="COG0596">
    <property type="taxonomic scope" value="Bacteria"/>
</dbReference>
<name>G4QI90_GLANF</name>
<dbReference type="InterPro" id="IPR000073">
    <property type="entry name" value="AB_hydrolase_1"/>
</dbReference>
<dbReference type="GO" id="GO:0005737">
    <property type="term" value="C:cytoplasm"/>
    <property type="evidence" value="ECO:0007669"/>
    <property type="project" value="InterPro"/>
</dbReference>
<keyword evidence="4" id="KW-1185">Reference proteome</keyword>
<evidence type="ECO:0000313" key="3">
    <source>
        <dbReference type="EMBL" id="AEP30704.1"/>
    </source>
</evidence>
<accession>G4QI90</accession>
<dbReference type="Pfam" id="PF00561">
    <property type="entry name" value="Abhydrolase_1"/>
    <property type="match status" value="1"/>
</dbReference>
<dbReference type="Gene3D" id="3.40.50.1820">
    <property type="entry name" value="alpha/beta hydrolase"/>
    <property type="match status" value="1"/>
</dbReference>
<gene>
    <name evidence="3" type="ordered locus">GNIT_2607</name>
</gene>